<proteinExistence type="inferred from homology"/>
<dbReference type="InterPro" id="IPR037171">
    <property type="entry name" value="NagB/RpiA_transferase-like"/>
</dbReference>
<dbReference type="InterPro" id="IPR024185">
    <property type="entry name" value="FTHF_cligase-like_sf"/>
</dbReference>
<evidence type="ECO:0000256" key="4">
    <source>
        <dbReference type="ARBA" id="ARBA00036539"/>
    </source>
</evidence>
<dbReference type="PANTHER" id="PTHR23407">
    <property type="entry name" value="ATPASE INHIBITOR/5-FORMYLTETRAHYDROFOLATE CYCLO-LIGASE"/>
    <property type="match status" value="1"/>
</dbReference>
<reference evidence="8" key="2">
    <citation type="submission" date="2025-08" db="UniProtKB">
        <authorList>
            <consortium name="RefSeq"/>
        </authorList>
    </citation>
    <scope>IDENTIFICATION</scope>
    <source>
        <strain evidence="8">S238N-H82</strain>
        <tissue evidence="8">Testes</tissue>
    </source>
</reference>
<evidence type="ECO:0000313" key="7">
    <source>
        <dbReference type="Proteomes" id="UP000001554"/>
    </source>
</evidence>
<evidence type="ECO:0000256" key="6">
    <source>
        <dbReference type="PIRSR" id="PIRSR006806-1"/>
    </source>
</evidence>
<dbReference type="PANTHER" id="PTHR23407:SF1">
    <property type="entry name" value="5-FORMYLTETRAHYDROFOLATE CYCLO-LIGASE"/>
    <property type="match status" value="1"/>
</dbReference>
<dbReference type="KEGG" id="bfo:118410015"/>
<dbReference type="InterPro" id="IPR002698">
    <property type="entry name" value="FTHF_cligase"/>
</dbReference>
<evidence type="ECO:0000313" key="8">
    <source>
        <dbReference type="RefSeq" id="XP_035667357.1"/>
    </source>
</evidence>
<feature type="binding site" evidence="6">
    <location>
        <begin position="11"/>
        <end position="15"/>
    </location>
    <ligand>
        <name>ATP</name>
        <dbReference type="ChEBI" id="CHEBI:30616"/>
    </ligand>
</feature>
<dbReference type="GO" id="GO:0035999">
    <property type="term" value="P:tetrahydrofolate interconversion"/>
    <property type="evidence" value="ECO:0000318"/>
    <property type="project" value="GO_Central"/>
</dbReference>
<evidence type="ECO:0000256" key="2">
    <source>
        <dbReference type="ARBA" id="ARBA00022741"/>
    </source>
</evidence>
<sequence>MAALGAVHAAKKVLRKEIKARLAAMTEEEKYRQSEILTQRLISNPKYQASKQVSLYLSFSNEVSTEGILRHIFQSGKRVFIPRYVGDKMDMLRLFSQEDYDSLPLTKWNIKQPPDDDNTRDDALFAACCNPLAWSLHGRESNRGEGDRIAYFFPPLGGLDLIIMPGLGFTPEGHRLGRGKGYYDSYLKKCAVLPSGQPYTIALAFREQMCDHIPVSEHDMTVDEVLFVEK</sequence>
<comment type="similarity">
    <text evidence="1">Belongs to the 5-formyltetrahydrofolate cyclo-ligase family.</text>
</comment>
<feature type="binding site" evidence="6">
    <location>
        <begin position="175"/>
        <end position="183"/>
    </location>
    <ligand>
        <name>ATP</name>
        <dbReference type="ChEBI" id="CHEBI:30616"/>
    </ligand>
</feature>
<comment type="catalytic activity">
    <reaction evidence="4">
        <text>(6S)-5-formyl-5,6,7,8-tetrahydrofolate + ATP = (6R)-5,10-methenyltetrahydrofolate + ADP + phosphate</text>
        <dbReference type="Rhea" id="RHEA:10488"/>
        <dbReference type="ChEBI" id="CHEBI:30616"/>
        <dbReference type="ChEBI" id="CHEBI:43474"/>
        <dbReference type="ChEBI" id="CHEBI:57455"/>
        <dbReference type="ChEBI" id="CHEBI:57457"/>
        <dbReference type="ChEBI" id="CHEBI:456216"/>
        <dbReference type="EC" id="6.3.3.2"/>
    </reaction>
</comment>
<dbReference type="GO" id="GO:0009396">
    <property type="term" value="P:folic acid-containing compound biosynthetic process"/>
    <property type="evidence" value="ECO:0000318"/>
    <property type="project" value="GO_Central"/>
</dbReference>
<keyword evidence="2 6" id="KW-0547">Nucleotide-binding</keyword>
<dbReference type="EC" id="6.3.3.2" evidence="5"/>
<feature type="binding site" evidence="6">
    <location>
        <position position="62"/>
    </location>
    <ligand>
        <name>substrate</name>
    </ligand>
</feature>
<dbReference type="PIRSF" id="PIRSF006806">
    <property type="entry name" value="FTHF_cligase"/>
    <property type="match status" value="1"/>
</dbReference>
<keyword evidence="3 6" id="KW-0067">ATP-binding</keyword>
<evidence type="ECO:0000256" key="3">
    <source>
        <dbReference type="ARBA" id="ARBA00022840"/>
    </source>
</evidence>
<dbReference type="GO" id="GO:0030272">
    <property type="term" value="F:5-formyltetrahydrofolate cyclo-ligase activity"/>
    <property type="evidence" value="ECO:0000318"/>
    <property type="project" value="GO_Central"/>
</dbReference>
<dbReference type="GeneID" id="118410015"/>
<keyword evidence="7" id="KW-1185">Reference proteome</keyword>
<dbReference type="OMA" id="STIYPCQ"/>
<evidence type="ECO:0000256" key="5">
    <source>
        <dbReference type="ARBA" id="ARBA00038966"/>
    </source>
</evidence>
<protein>
    <recommendedName>
        <fullName evidence="5">5-formyltetrahydrofolate cyclo-ligase</fullName>
        <ecNumber evidence="5">6.3.3.2</ecNumber>
    </recommendedName>
</protein>
<dbReference type="AlphaFoldDB" id="A0A9J7KNP3"/>
<reference evidence="7" key="1">
    <citation type="journal article" date="2020" name="Nat. Ecol. Evol.">
        <title>Deeply conserved synteny resolves early events in vertebrate evolution.</title>
        <authorList>
            <person name="Simakov O."/>
            <person name="Marletaz F."/>
            <person name="Yue J.X."/>
            <person name="O'Connell B."/>
            <person name="Jenkins J."/>
            <person name="Brandt A."/>
            <person name="Calef R."/>
            <person name="Tung C.H."/>
            <person name="Huang T.K."/>
            <person name="Schmutz J."/>
            <person name="Satoh N."/>
            <person name="Yu J.K."/>
            <person name="Putnam N.H."/>
            <person name="Green R.E."/>
            <person name="Rokhsar D.S."/>
        </authorList>
    </citation>
    <scope>NUCLEOTIDE SEQUENCE [LARGE SCALE GENOMIC DNA]</scope>
    <source>
        <strain evidence="7">S238N-H82</strain>
    </source>
</reference>
<dbReference type="Proteomes" id="UP000001554">
    <property type="component" value="Chromosome 2"/>
</dbReference>
<gene>
    <name evidence="8" type="primary">LOC118410015</name>
</gene>
<accession>A0A9J7KNP3</accession>
<name>A0A9J7KNP3_BRAFL</name>
<dbReference type="OrthoDB" id="2015992at2759"/>
<organism evidence="7 8">
    <name type="scientific">Branchiostoma floridae</name>
    <name type="common">Florida lancelet</name>
    <name type="synonym">Amphioxus</name>
    <dbReference type="NCBI Taxonomy" id="7739"/>
    <lineage>
        <taxon>Eukaryota</taxon>
        <taxon>Metazoa</taxon>
        <taxon>Chordata</taxon>
        <taxon>Cephalochordata</taxon>
        <taxon>Leptocardii</taxon>
        <taxon>Amphioxiformes</taxon>
        <taxon>Branchiostomatidae</taxon>
        <taxon>Branchiostoma</taxon>
    </lineage>
</organism>
<feature type="binding site" evidence="6">
    <location>
        <position position="57"/>
    </location>
    <ligand>
        <name>substrate</name>
    </ligand>
</feature>
<evidence type="ECO:0000256" key="1">
    <source>
        <dbReference type="ARBA" id="ARBA00010638"/>
    </source>
</evidence>
<dbReference type="GO" id="GO:0005737">
    <property type="term" value="C:cytoplasm"/>
    <property type="evidence" value="ECO:0000318"/>
    <property type="project" value="GO_Central"/>
</dbReference>
<dbReference type="GO" id="GO:0005524">
    <property type="term" value="F:ATP binding"/>
    <property type="evidence" value="ECO:0007669"/>
    <property type="project" value="UniProtKB-KW"/>
</dbReference>
<dbReference type="SUPFAM" id="SSF100950">
    <property type="entry name" value="NagB/RpiA/CoA transferase-like"/>
    <property type="match status" value="1"/>
</dbReference>
<dbReference type="GO" id="GO:0005739">
    <property type="term" value="C:mitochondrion"/>
    <property type="evidence" value="ECO:0000318"/>
    <property type="project" value="GO_Central"/>
</dbReference>
<dbReference type="RefSeq" id="XP_035667357.1">
    <property type="nucleotide sequence ID" value="XM_035811464.1"/>
</dbReference>
<dbReference type="Gene3D" id="3.40.50.10420">
    <property type="entry name" value="NagB/RpiA/CoA transferase-like"/>
    <property type="match status" value="1"/>
</dbReference>
<dbReference type="Pfam" id="PF01812">
    <property type="entry name" value="5-FTHF_cyc-lig"/>
    <property type="match status" value="2"/>
</dbReference>